<organism evidence="3">
    <name type="scientific">Arion vulgaris</name>
    <dbReference type="NCBI Taxonomy" id="1028688"/>
    <lineage>
        <taxon>Eukaryota</taxon>
        <taxon>Metazoa</taxon>
        <taxon>Spiralia</taxon>
        <taxon>Lophotrochozoa</taxon>
        <taxon>Mollusca</taxon>
        <taxon>Gastropoda</taxon>
        <taxon>Heterobranchia</taxon>
        <taxon>Euthyneura</taxon>
        <taxon>Panpulmonata</taxon>
        <taxon>Eupulmonata</taxon>
        <taxon>Stylommatophora</taxon>
        <taxon>Helicina</taxon>
        <taxon>Arionoidea</taxon>
        <taxon>Arionidae</taxon>
        <taxon>Arion</taxon>
    </lineage>
</organism>
<reference evidence="3" key="1">
    <citation type="submission" date="2014-12" db="EMBL/GenBank/DDBJ databases">
        <title>Insight into the proteome of Arion vulgaris.</title>
        <authorList>
            <person name="Aradska J."/>
            <person name="Bulat T."/>
            <person name="Smidak R."/>
            <person name="Sarate P."/>
            <person name="Gangsoo J."/>
            <person name="Sialana F."/>
            <person name="Bilban M."/>
            <person name="Lubec G."/>
        </authorList>
    </citation>
    <scope>NUCLEOTIDE SEQUENCE</scope>
    <source>
        <tissue evidence="3">Skin</tissue>
    </source>
</reference>
<evidence type="ECO:0000313" key="3">
    <source>
        <dbReference type="EMBL" id="CEK75029.1"/>
    </source>
</evidence>
<dbReference type="EMBL" id="HACG01028163">
    <property type="protein sequence ID" value="CEK75028.1"/>
    <property type="molecule type" value="Transcribed_RNA"/>
</dbReference>
<evidence type="ECO:0000256" key="1">
    <source>
        <dbReference type="SAM" id="MobiDB-lite"/>
    </source>
</evidence>
<feature type="compositionally biased region" description="Polar residues" evidence="1">
    <location>
        <begin position="18"/>
        <end position="57"/>
    </location>
</feature>
<proteinExistence type="predicted"/>
<sequence length="250" mass="28302">MATSEDNMDLAIVRRQTPGRTPLNQNGNAHSLQGQVVPFNSQIPGRNSSEQQPSSVDTPGEKEIKSSHRVHQNAMAILKYNKSNEDRTREGRHAATVDQMHQNDLHNLDTINEMPHQVKENTTLPVNSQQGTSFKNGYIQNPYLNTSFDPLKDRHMWTMWRTAVNGRIVDEVRRLEKDKLEKGTDSVDSVASNGVYGTALYVTPLKQFIKLDNDQRQDIPNQILSLGEGILQTAQFVYYGLPRVRMAHPK</sequence>
<evidence type="ECO:0000313" key="2">
    <source>
        <dbReference type="EMBL" id="CEK75028.1"/>
    </source>
</evidence>
<protein>
    <submittedName>
        <fullName evidence="3">Uncharacterized protein</fullName>
    </submittedName>
</protein>
<name>A0A0B7A291_9EUPU</name>
<gene>
    <name evidence="3" type="primary">ORF93665</name>
    <name evidence="2" type="synonym">ORF93662</name>
</gene>
<dbReference type="EMBL" id="HACG01028164">
    <property type="protein sequence ID" value="CEK75029.1"/>
    <property type="molecule type" value="Transcribed_RNA"/>
</dbReference>
<dbReference type="AlphaFoldDB" id="A0A0B7A291"/>
<accession>A0A0B7A291</accession>
<feature type="region of interest" description="Disordered" evidence="1">
    <location>
        <begin position="1"/>
        <end position="69"/>
    </location>
</feature>